<comment type="caution">
    <text evidence="2">The sequence shown here is derived from an EMBL/GenBank/DDBJ whole genome shotgun (WGS) entry which is preliminary data.</text>
</comment>
<reference evidence="2 3" key="1">
    <citation type="submission" date="2024-10" db="EMBL/GenBank/DDBJ databases">
        <title>Updated reference genomes for cyclostephanoid diatoms.</title>
        <authorList>
            <person name="Roberts W.R."/>
            <person name="Alverson A.J."/>
        </authorList>
    </citation>
    <scope>NUCLEOTIDE SEQUENCE [LARGE SCALE GENOMIC DNA]</scope>
    <source>
        <strain evidence="2 3">AJA010-31</strain>
    </source>
</reference>
<evidence type="ECO:0000256" key="1">
    <source>
        <dbReference type="SAM" id="Phobius"/>
    </source>
</evidence>
<feature type="transmembrane region" description="Helical" evidence="1">
    <location>
        <begin position="138"/>
        <end position="154"/>
    </location>
</feature>
<gene>
    <name evidence="2" type="ORF">ACHAWO_009091</name>
</gene>
<feature type="transmembrane region" description="Helical" evidence="1">
    <location>
        <begin position="53"/>
        <end position="72"/>
    </location>
</feature>
<keyword evidence="1" id="KW-1133">Transmembrane helix</keyword>
<keyword evidence="3" id="KW-1185">Reference proteome</keyword>
<accession>A0ABD3N7U9</accession>
<proteinExistence type="predicted"/>
<feature type="transmembrane region" description="Helical" evidence="1">
    <location>
        <begin position="6"/>
        <end position="32"/>
    </location>
</feature>
<dbReference type="EMBL" id="JALLPJ020001287">
    <property type="protein sequence ID" value="KAL3771428.1"/>
    <property type="molecule type" value="Genomic_DNA"/>
</dbReference>
<protein>
    <submittedName>
        <fullName evidence="2">Uncharacterized protein</fullName>
    </submittedName>
</protein>
<organism evidence="2 3">
    <name type="scientific">Cyclotella atomus</name>
    <dbReference type="NCBI Taxonomy" id="382360"/>
    <lineage>
        <taxon>Eukaryota</taxon>
        <taxon>Sar</taxon>
        <taxon>Stramenopiles</taxon>
        <taxon>Ochrophyta</taxon>
        <taxon>Bacillariophyta</taxon>
        <taxon>Coscinodiscophyceae</taxon>
        <taxon>Thalassiosirophycidae</taxon>
        <taxon>Stephanodiscales</taxon>
        <taxon>Stephanodiscaceae</taxon>
        <taxon>Cyclotella</taxon>
    </lineage>
</organism>
<name>A0ABD3N7U9_9STRA</name>
<evidence type="ECO:0000313" key="2">
    <source>
        <dbReference type="EMBL" id="KAL3771428.1"/>
    </source>
</evidence>
<dbReference type="AlphaFoldDB" id="A0ABD3N7U9"/>
<evidence type="ECO:0000313" key="3">
    <source>
        <dbReference type="Proteomes" id="UP001530400"/>
    </source>
</evidence>
<keyword evidence="1" id="KW-0812">Transmembrane</keyword>
<sequence length="159" mass="18486">MKSVYYFAKIVCFCTIVIPGSLLFLATLCCLFKTPHHCICINTKHEMRFMNTVMFLVMCLYILPFALILLTLDDNTSSYDVEYANTEEAMTYEPMSLVPYTDQLDQYLWDDIPSLVPLGLMYLMIYANQLDQYLWDDIPSLVPLGLMYLMIYAIDYQAV</sequence>
<keyword evidence="1" id="KW-0472">Membrane</keyword>
<dbReference type="Proteomes" id="UP001530400">
    <property type="component" value="Unassembled WGS sequence"/>
</dbReference>